<protein>
    <recommendedName>
        <fullName evidence="5">Pimeloyl-[acyl-carrier protein] methyl ester esterase</fullName>
        <ecNumber evidence="5">3.1.1.85</ecNumber>
    </recommendedName>
    <alternativeName>
        <fullName evidence="5">Biotin synthesis protein BioH</fullName>
    </alternativeName>
    <alternativeName>
        <fullName evidence="5">Carboxylesterase BioH</fullName>
    </alternativeName>
</protein>
<feature type="binding site" evidence="5">
    <location>
        <begin position="80"/>
        <end position="81"/>
    </location>
    <ligand>
        <name>substrate</name>
    </ligand>
</feature>
<evidence type="ECO:0000256" key="5">
    <source>
        <dbReference type="HAMAP-Rule" id="MF_01260"/>
    </source>
</evidence>
<comment type="subunit">
    <text evidence="5">Monomer.</text>
</comment>
<dbReference type="EC" id="3.1.1.85" evidence="5"/>
<dbReference type="InterPro" id="IPR029058">
    <property type="entry name" value="AB_hydrolase_fold"/>
</dbReference>
<keyword evidence="4 5" id="KW-0378">Hydrolase</keyword>
<dbReference type="PANTHER" id="PTHR43194:SF5">
    <property type="entry name" value="PIMELOYL-[ACYL-CARRIER PROTEIN] METHYL ESTER ESTERASE"/>
    <property type="match status" value="1"/>
</dbReference>
<dbReference type="InterPro" id="IPR010076">
    <property type="entry name" value="BioH"/>
</dbReference>
<dbReference type="SUPFAM" id="SSF53474">
    <property type="entry name" value="alpha/beta-Hydrolases"/>
    <property type="match status" value="1"/>
</dbReference>
<dbReference type="GO" id="GO:0005737">
    <property type="term" value="C:cytoplasm"/>
    <property type="evidence" value="ECO:0007669"/>
    <property type="project" value="UniProtKB-SubCell"/>
</dbReference>
<feature type="domain" description="AB hydrolase-1" evidence="6">
    <location>
        <begin position="14"/>
        <end position="240"/>
    </location>
</feature>
<evidence type="ECO:0000256" key="2">
    <source>
        <dbReference type="ARBA" id="ARBA00022490"/>
    </source>
</evidence>
<proteinExistence type="inferred from homology"/>
<evidence type="ECO:0000256" key="1">
    <source>
        <dbReference type="ARBA" id="ARBA00022487"/>
    </source>
</evidence>
<dbReference type="InterPro" id="IPR050228">
    <property type="entry name" value="Carboxylesterase_BioH"/>
</dbReference>
<evidence type="ECO:0000259" key="6">
    <source>
        <dbReference type="Pfam" id="PF00561"/>
    </source>
</evidence>
<dbReference type="EMBL" id="PXYH01000014">
    <property type="protein sequence ID" value="PSJ41167.1"/>
    <property type="molecule type" value="Genomic_DNA"/>
</dbReference>
<comment type="pathway">
    <text evidence="5">Cofactor biosynthesis; biotin biosynthesis.</text>
</comment>
<dbReference type="UniPathway" id="UPA00078"/>
<dbReference type="HAMAP" id="MF_01260">
    <property type="entry name" value="Carboxylester"/>
    <property type="match status" value="1"/>
</dbReference>
<name>A0A2P7QT79_9GAMM</name>
<feature type="binding site" evidence="5">
    <location>
        <begin position="141"/>
        <end position="145"/>
    </location>
    <ligand>
        <name>substrate</name>
    </ligand>
</feature>
<sequence>MSLYVERRGRGPDLVLLHGWGMNGAVWQGLAELLEGEFCLYLVDLPGFGHSPALPGASLAAWADNVLAVAPQRAAWLGWSLGGLVATQAALQAPGRVDSLITLASSPRFLAGEDWPGIKPQVLAEFERQLAQDHRQVVNRFLALQAMGSEHAREDIRRLRDSLASRPAPDPAALADGLALLAEVDLRARLAELSTPWLRLYGRLDGLVPRRSARLADALAPHSHSHIEEKASHAPFISHPQATAGHIRRFLHRQGRRE</sequence>
<evidence type="ECO:0000256" key="4">
    <source>
        <dbReference type="ARBA" id="ARBA00022801"/>
    </source>
</evidence>
<dbReference type="InterPro" id="IPR000073">
    <property type="entry name" value="AB_hydrolase_1"/>
</dbReference>
<dbReference type="GO" id="GO:0090499">
    <property type="term" value="F:pimelyl-[acyl-carrier protein] methyl ester esterase activity"/>
    <property type="evidence" value="ECO:0007669"/>
    <property type="project" value="UniProtKB-EC"/>
</dbReference>
<dbReference type="Proteomes" id="UP000242181">
    <property type="component" value="Unassembled WGS sequence"/>
</dbReference>
<keyword evidence="8" id="KW-1185">Reference proteome</keyword>
<keyword evidence="1 5" id="KW-0719">Serine esterase</keyword>
<comment type="function">
    <text evidence="5">The physiological role of BioH is to remove the methyl group introduced by BioC when the pimeloyl moiety is complete. It allows to synthesize pimeloyl-ACP via the fatty acid synthetic pathway through the hydrolysis of the ester bonds of pimeloyl-ACP esters.</text>
</comment>
<dbReference type="PANTHER" id="PTHR43194">
    <property type="entry name" value="HYDROLASE ALPHA/BETA FOLD FAMILY"/>
    <property type="match status" value="1"/>
</dbReference>
<dbReference type="OrthoDB" id="9780744at2"/>
<comment type="catalytic activity">
    <reaction evidence="5">
        <text>6-carboxyhexanoyl-[ACP] methyl ester + H2O = 6-carboxyhexanoyl-[ACP] + methanol + H(+)</text>
        <dbReference type="Rhea" id="RHEA:42700"/>
        <dbReference type="Rhea" id="RHEA-COMP:9955"/>
        <dbReference type="Rhea" id="RHEA-COMP:10186"/>
        <dbReference type="ChEBI" id="CHEBI:15377"/>
        <dbReference type="ChEBI" id="CHEBI:15378"/>
        <dbReference type="ChEBI" id="CHEBI:17790"/>
        <dbReference type="ChEBI" id="CHEBI:78846"/>
        <dbReference type="ChEBI" id="CHEBI:82735"/>
        <dbReference type="EC" id="3.1.1.85"/>
    </reaction>
</comment>
<dbReference type="NCBIfam" id="TIGR01738">
    <property type="entry name" value="bioH"/>
    <property type="match status" value="1"/>
</dbReference>
<keyword evidence="2 5" id="KW-0963">Cytoplasm</keyword>
<accession>A0A2P7QT79</accession>
<dbReference type="GO" id="GO:0009102">
    <property type="term" value="P:biotin biosynthetic process"/>
    <property type="evidence" value="ECO:0007669"/>
    <property type="project" value="UniProtKB-UniRule"/>
</dbReference>
<dbReference type="Gene3D" id="3.40.50.1820">
    <property type="entry name" value="alpha/beta hydrolase"/>
    <property type="match status" value="1"/>
</dbReference>
<feature type="active site" description="Nucleophile" evidence="5">
    <location>
        <position position="80"/>
    </location>
</feature>
<dbReference type="Pfam" id="PF00561">
    <property type="entry name" value="Abhydrolase_1"/>
    <property type="match status" value="1"/>
</dbReference>
<organism evidence="7 8">
    <name type="scientific">Zobellella taiwanensis</name>
    <dbReference type="NCBI Taxonomy" id="347535"/>
    <lineage>
        <taxon>Bacteria</taxon>
        <taxon>Pseudomonadati</taxon>
        <taxon>Pseudomonadota</taxon>
        <taxon>Gammaproteobacteria</taxon>
        <taxon>Aeromonadales</taxon>
        <taxon>Aeromonadaceae</taxon>
        <taxon>Zobellella</taxon>
    </lineage>
</organism>
<feature type="binding site" evidence="5">
    <location>
        <position position="20"/>
    </location>
    <ligand>
        <name>substrate</name>
    </ligand>
</feature>
<comment type="caution">
    <text evidence="7">The sequence shown here is derived from an EMBL/GenBank/DDBJ whole genome shotgun (WGS) entry which is preliminary data.</text>
</comment>
<reference evidence="7 8" key="1">
    <citation type="submission" date="2018-03" db="EMBL/GenBank/DDBJ databases">
        <title>The draft genome of Zobellella taiwanensis JCM 13381.</title>
        <authorList>
            <person name="Liu L."/>
            <person name="Li L."/>
            <person name="Wang T."/>
            <person name="Zhang X."/>
            <person name="Liang L."/>
        </authorList>
    </citation>
    <scope>NUCLEOTIDE SEQUENCE [LARGE SCALE GENOMIC DNA]</scope>
    <source>
        <strain evidence="7 8">JCM 13381</strain>
    </source>
</reference>
<keyword evidence="3 5" id="KW-0093">Biotin biosynthesis</keyword>
<feature type="binding site" evidence="5">
    <location>
        <position position="233"/>
    </location>
    <ligand>
        <name>substrate</name>
    </ligand>
</feature>
<evidence type="ECO:0000313" key="8">
    <source>
        <dbReference type="Proteomes" id="UP000242181"/>
    </source>
</evidence>
<feature type="active site" evidence="5">
    <location>
        <position position="233"/>
    </location>
</feature>
<comment type="similarity">
    <text evidence="5">Belongs to the AB hydrolase superfamily. Carboxylesterase BioH family.</text>
</comment>
<dbReference type="RefSeq" id="WP_106453820.1">
    <property type="nucleotide sequence ID" value="NZ_PXYH01000014.1"/>
</dbReference>
<dbReference type="AlphaFoldDB" id="A0A2P7QT79"/>
<gene>
    <name evidence="5 7" type="primary">bioH</name>
    <name evidence="7" type="ORF">C7I36_11030</name>
</gene>
<comment type="subcellular location">
    <subcellularLocation>
        <location evidence="5">Cytoplasm</location>
    </subcellularLocation>
</comment>
<feature type="active site" evidence="5">
    <location>
        <position position="205"/>
    </location>
</feature>
<evidence type="ECO:0000256" key="3">
    <source>
        <dbReference type="ARBA" id="ARBA00022756"/>
    </source>
</evidence>
<evidence type="ECO:0000313" key="7">
    <source>
        <dbReference type="EMBL" id="PSJ41167.1"/>
    </source>
</evidence>